<feature type="transmembrane region" description="Helical" evidence="7">
    <location>
        <begin position="141"/>
        <end position="162"/>
    </location>
</feature>
<keyword evidence="7" id="KW-0813">Transport</keyword>
<evidence type="ECO:0000256" key="2">
    <source>
        <dbReference type="ARBA" id="ARBA00004141"/>
    </source>
</evidence>
<dbReference type="EMBL" id="BEGY01000015">
    <property type="protein sequence ID" value="GAX76020.1"/>
    <property type="molecule type" value="Genomic_DNA"/>
</dbReference>
<dbReference type="GO" id="GO:0016020">
    <property type="term" value="C:membrane"/>
    <property type="evidence" value="ECO:0007669"/>
    <property type="project" value="UniProtKB-SubCell"/>
</dbReference>
<feature type="transmembrane region" description="Helical" evidence="7">
    <location>
        <begin position="168"/>
        <end position="189"/>
    </location>
</feature>
<sequence length="222" mass="25342">MDWNNVTLGDLLDGLKEVEWKPPRPLNEFLLAPNAFMLPKSGAKWNSRIKNNLYYYRSNYVLMFMLSFTVCFLRNPVALVSIIIVMGGLFCLNDPVATGTNDLLLRIMKRFHSRTAMRLRALSNTLSDGNLGVKRRGNQRLYILWLPRGTAVLLIVMFGFLLMWRSAAVVTLAWVMLLGLGLPLLHATFRSPNLKSRLATAKDEFRAVWRGYQAGLQNDYTQ</sequence>
<name>A0A250WZT6_9CHLO</name>
<keyword evidence="6 7" id="KW-0472">Membrane</keyword>
<comment type="similarity">
    <text evidence="3 7">Belongs to the PRA1 family.</text>
</comment>
<proteinExistence type="inferred from homology"/>
<comment type="subcellular location">
    <subcellularLocation>
        <location evidence="2 7">Membrane</location>
        <topology evidence="2 7">Multi-pass membrane protein</topology>
    </subcellularLocation>
</comment>
<dbReference type="PANTHER" id="PTHR12859:SF0">
    <property type="entry name" value="PRA1 FAMILY PROTEIN"/>
    <property type="match status" value="1"/>
</dbReference>
<organism evidence="8 9">
    <name type="scientific">Chlamydomonas eustigma</name>
    <dbReference type="NCBI Taxonomy" id="1157962"/>
    <lineage>
        <taxon>Eukaryota</taxon>
        <taxon>Viridiplantae</taxon>
        <taxon>Chlorophyta</taxon>
        <taxon>core chlorophytes</taxon>
        <taxon>Chlorophyceae</taxon>
        <taxon>CS clade</taxon>
        <taxon>Chlamydomonadales</taxon>
        <taxon>Chlamydomonadaceae</taxon>
        <taxon>Chlamydomonas</taxon>
    </lineage>
</organism>
<dbReference type="InterPro" id="IPR004895">
    <property type="entry name" value="Prenylated_rab_accept_PRA1"/>
</dbReference>
<dbReference type="AlphaFoldDB" id="A0A250WZT6"/>
<evidence type="ECO:0000256" key="7">
    <source>
        <dbReference type="RuleBase" id="RU363107"/>
    </source>
</evidence>
<evidence type="ECO:0000256" key="1">
    <source>
        <dbReference type="ARBA" id="ARBA00002501"/>
    </source>
</evidence>
<feature type="transmembrane region" description="Helical" evidence="7">
    <location>
        <begin position="54"/>
        <end position="73"/>
    </location>
</feature>
<comment type="function">
    <text evidence="1 7">May be involved in both secretory and endocytic intracellular trafficking in the endosomal/prevacuolar compartments.</text>
</comment>
<protein>
    <recommendedName>
        <fullName evidence="7">PRA1 family protein</fullName>
    </recommendedName>
</protein>
<dbReference type="Pfam" id="PF03208">
    <property type="entry name" value="PRA1"/>
    <property type="match status" value="1"/>
</dbReference>
<dbReference type="Proteomes" id="UP000232323">
    <property type="component" value="Unassembled WGS sequence"/>
</dbReference>
<evidence type="ECO:0000256" key="4">
    <source>
        <dbReference type="ARBA" id="ARBA00022692"/>
    </source>
</evidence>
<keyword evidence="4 7" id="KW-0812">Transmembrane</keyword>
<dbReference type="GO" id="GO:0016192">
    <property type="term" value="P:vesicle-mediated transport"/>
    <property type="evidence" value="ECO:0007669"/>
    <property type="project" value="UniProtKB-ARBA"/>
</dbReference>
<reference evidence="8 9" key="1">
    <citation type="submission" date="2017-08" db="EMBL/GenBank/DDBJ databases">
        <title>Acidophilic green algal genome provides insights into adaptation to an acidic environment.</title>
        <authorList>
            <person name="Hirooka S."/>
            <person name="Hirose Y."/>
            <person name="Kanesaki Y."/>
            <person name="Higuchi S."/>
            <person name="Fujiwara T."/>
            <person name="Onuma R."/>
            <person name="Era A."/>
            <person name="Ohbayashi R."/>
            <person name="Uzuka A."/>
            <person name="Nozaki H."/>
            <person name="Yoshikawa H."/>
            <person name="Miyagishima S.Y."/>
        </authorList>
    </citation>
    <scope>NUCLEOTIDE SEQUENCE [LARGE SCALE GENOMIC DNA]</scope>
    <source>
        <strain evidence="8 9">NIES-2499</strain>
    </source>
</reference>
<dbReference type="OrthoDB" id="537033at2759"/>
<accession>A0A250WZT6</accession>
<feature type="transmembrane region" description="Helical" evidence="7">
    <location>
        <begin position="79"/>
        <end position="104"/>
    </location>
</feature>
<gene>
    <name evidence="8" type="ORF">CEUSTIGMA_g3463.t1</name>
</gene>
<evidence type="ECO:0000256" key="6">
    <source>
        <dbReference type="ARBA" id="ARBA00023136"/>
    </source>
</evidence>
<evidence type="ECO:0000256" key="3">
    <source>
        <dbReference type="ARBA" id="ARBA00006483"/>
    </source>
</evidence>
<evidence type="ECO:0000313" key="9">
    <source>
        <dbReference type="Proteomes" id="UP000232323"/>
    </source>
</evidence>
<keyword evidence="9" id="KW-1185">Reference proteome</keyword>
<dbReference type="GO" id="GO:0005783">
    <property type="term" value="C:endoplasmic reticulum"/>
    <property type="evidence" value="ECO:0007669"/>
    <property type="project" value="UniProtKB-ARBA"/>
</dbReference>
<keyword evidence="5 7" id="KW-1133">Transmembrane helix</keyword>
<evidence type="ECO:0000256" key="5">
    <source>
        <dbReference type="ARBA" id="ARBA00022989"/>
    </source>
</evidence>
<dbReference type="PANTHER" id="PTHR12859">
    <property type="entry name" value="PRA1 PROTEIN"/>
    <property type="match status" value="1"/>
</dbReference>
<evidence type="ECO:0000313" key="8">
    <source>
        <dbReference type="EMBL" id="GAX76020.1"/>
    </source>
</evidence>
<comment type="caution">
    <text evidence="8">The sequence shown here is derived from an EMBL/GenBank/DDBJ whole genome shotgun (WGS) entry which is preliminary data.</text>
</comment>